<evidence type="ECO:0000256" key="6">
    <source>
        <dbReference type="SAM" id="SignalP"/>
    </source>
</evidence>
<feature type="domain" description="OmpA-like" evidence="7">
    <location>
        <begin position="95"/>
        <end position="211"/>
    </location>
</feature>
<reference evidence="8 9" key="1">
    <citation type="submission" date="2019-03" db="EMBL/GenBank/DDBJ databases">
        <title>Genomic Encyclopedia of Type Strains, Phase IV (KMG-IV): sequencing the most valuable type-strain genomes for metagenomic binning, comparative biology and taxonomic classification.</title>
        <authorList>
            <person name="Goeker M."/>
        </authorList>
    </citation>
    <scope>NUCLEOTIDE SEQUENCE [LARGE SCALE GENOMIC DNA]</scope>
    <source>
        <strain evidence="8 9">DSM 25082</strain>
    </source>
</reference>
<keyword evidence="2 4" id="KW-0472">Membrane</keyword>
<feature type="signal peptide" evidence="6">
    <location>
        <begin position="1"/>
        <end position="23"/>
    </location>
</feature>
<dbReference type="PRINTS" id="PR01021">
    <property type="entry name" value="OMPADOMAIN"/>
</dbReference>
<gene>
    <name evidence="8" type="ORF">DFR39_102487</name>
</gene>
<dbReference type="InterPro" id="IPR050330">
    <property type="entry name" value="Bact_OuterMem_StrucFunc"/>
</dbReference>
<evidence type="ECO:0000313" key="8">
    <source>
        <dbReference type="EMBL" id="TDP12099.1"/>
    </source>
</evidence>
<dbReference type="OrthoDB" id="1149075at2"/>
<organism evidence="8 9">
    <name type="scientific">Roseateles asaccharophilus</name>
    <dbReference type="NCBI Taxonomy" id="582607"/>
    <lineage>
        <taxon>Bacteria</taxon>
        <taxon>Pseudomonadati</taxon>
        <taxon>Pseudomonadota</taxon>
        <taxon>Betaproteobacteria</taxon>
        <taxon>Burkholderiales</taxon>
        <taxon>Sphaerotilaceae</taxon>
        <taxon>Roseateles</taxon>
    </lineage>
</organism>
<dbReference type="Pfam" id="PF00691">
    <property type="entry name" value="OmpA"/>
    <property type="match status" value="1"/>
</dbReference>
<evidence type="ECO:0000259" key="7">
    <source>
        <dbReference type="PROSITE" id="PS51123"/>
    </source>
</evidence>
<dbReference type="Gene3D" id="3.30.1330.60">
    <property type="entry name" value="OmpA-like domain"/>
    <property type="match status" value="1"/>
</dbReference>
<dbReference type="InterPro" id="IPR006664">
    <property type="entry name" value="OMP_bac"/>
</dbReference>
<dbReference type="InterPro" id="IPR036737">
    <property type="entry name" value="OmpA-like_sf"/>
</dbReference>
<accession>A0A4R6NAC4</accession>
<feature type="region of interest" description="Disordered" evidence="5">
    <location>
        <begin position="181"/>
        <end position="213"/>
    </location>
</feature>
<dbReference type="PROSITE" id="PS51123">
    <property type="entry name" value="OMPA_2"/>
    <property type="match status" value="1"/>
</dbReference>
<feature type="compositionally biased region" description="Basic and acidic residues" evidence="5">
    <location>
        <begin position="181"/>
        <end position="205"/>
    </location>
</feature>
<dbReference type="PRINTS" id="PR01023">
    <property type="entry name" value="NAFLGMOTY"/>
</dbReference>
<dbReference type="Proteomes" id="UP000295357">
    <property type="component" value="Unassembled WGS sequence"/>
</dbReference>
<dbReference type="NCBIfam" id="NF045787">
    <property type="entry name" value="OmpABordt"/>
    <property type="match status" value="1"/>
</dbReference>
<feature type="region of interest" description="Disordered" evidence="5">
    <location>
        <begin position="57"/>
        <end position="92"/>
    </location>
</feature>
<dbReference type="AlphaFoldDB" id="A0A4R6NAC4"/>
<protein>
    <submittedName>
        <fullName evidence="8">OOP family OmpA-OmpF porin</fullName>
    </submittedName>
</protein>
<sequence>MKKLNRVASLFAVAAVATSGAFAQTVDNWRATDGTVWKNGTNELCWRDSNWTPATAAKDCDGALKPAPKVEAPKPAPAPAPAPAPKPAPVPPAPVSEKVTFAADAFFDFDKSVLKAEAKAKLDDLVSKTSGINLEVIIAVGHTDSVGSDEYNQKLSVRRSEAVKAYLVSKGVEKNRVYTEGKGEKQPVADNKTAEGRAKNRRVEIEVVGTRNK</sequence>
<dbReference type="RefSeq" id="WP_133602846.1">
    <property type="nucleotide sequence ID" value="NZ_JAUFPJ010000002.1"/>
</dbReference>
<dbReference type="CDD" id="cd07185">
    <property type="entry name" value="OmpA_C-like"/>
    <property type="match status" value="1"/>
</dbReference>
<proteinExistence type="predicted"/>
<dbReference type="SUPFAM" id="SSF103088">
    <property type="entry name" value="OmpA-like"/>
    <property type="match status" value="1"/>
</dbReference>
<feature type="chain" id="PRO_5020182030" evidence="6">
    <location>
        <begin position="24"/>
        <end position="213"/>
    </location>
</feature>
<keyword evidence="9" id="KW-1185">Reference proteome</keyword>
<dbReference type="PANTHER" id="PTHR30329:SF21">
    <property type="entry name" value="LIPOPROTEIN YIAD-RELATED"/>
    <property type="match status" value="1"/>
</dbReference>
<dbReference type="GO" id="GO:0009279">
    <property type="term" value="C:cell outer membrane"/>
    <property type="evidence" value="ECO:0007669"/>
    <property type="project" value="UniProtKB-SubCell"/>
</dbReference>
<dbReference type="PANTHER" id="PTHR30329">
    <property type="entry name" value="STATOR ELEMENT OF FLAGELLAR MOTOR COMPLEX"/>
    <property type="match status" value="1"/>
</dbReference>
<name>A0A4R6NAC4_9BURK</name>
<comment type="caution">
    <text evidence="8">The sequence shown here is derived from an EMBL/GenBank/DDBJ whole genome shotgun (WGS) entry which is preliminary data.</text>
</comment>
<keyword evidence="3" id="KW-0998">Cell outer membrane</keyword>
<evidence type="ECO:0000256" key="5">
    <source>
        <dbReference type="SAM" id="MobiDB-lite"/>
    </source>
</evidence>
<feature type="compositionally biased region" description="Pro residues" evidence="5">
    <location>
        <begin position="74"/>
        <end position="92"/>
    </location>
</feature>
<keyword evidence="6" id="KW-0732">Signal</keyword>
<evidence type="ECO:0000256" key="4">
    <source>
        <dbReference type="PROSITE-ProRule" id="PRU00473"/>
    </source>
</evidence>
<comment type="subcellular location">
    <subcellularLocation>
        <location evidence="1">Cell outer membrane</location>
    </subcellularLocation>
</comment>
<dbReference type="EMBL" id="SNXE01000002">
    <property type="protein sequence ID" value="TDP12099.1"/>
    <property type="molecule type" value="Genomic_DNA"/>
</dbReference>
<evidence type="ECO:0000256" key="1">
    <source>
        <dbReference type="ARBA" id="ARBA00004442"/>
    </source>
</evidence>
<evidence type="ECO:0000256" key="2">
    <source>
        <dbReference type="ARBA" id="ARBA00023136"/>
    </source>
</evidence>
<dbReference type="InterPro" id="IPR006665">
    <property type="entry name" value="OmpA-like"/>
</dbReference>
<evidence type="ECO:0000256" key="3">
    <source>
        <dbReference type="ARBA" id="ARBA00023237"/>
    </source>
</evidence>
<evidence type="ECO:0000313" key="9">
    <source>
        <dbReference type="Proteomes" id="UP000295357"/>
    </source>
</evidence>